<dbReference type="Gene3D" id="3.40.50.80">
    <property type="entry name" value="Nucleotide-binding domain of ferredoxin-NADP reductase (FNR) module"/>
    <property type="match status" value="1"/>
</dbReference>
<evidence type="ECO:0000256" key="12">
    <source>
        <dbReference type="ARBA" id="ARBA00034078"/>
    </source>
</evidence>
<keyword evidence="9" id="KW-0408">Iron</keyword>
<dbReference type="Pfam" id="PF00970">
    <property type="entry name" value="FAD_binding_6"/>
    <property type="match status" value="1"/>
</dbReference>
<keyword evidence="5" id="KW-0058">Aromatic hydrocarbons catabolism</keyword>
<evidence type="ECO:0000259" key="17">
    <source>
        <dbReference type="PROSITE" id="PS51085"/>
    </source>
</evidence>
<keyword evidence="4" id="KW-0479">Metal-binding</keyword>
<evidence type="ECO:0000256" key="13">
    <source>
        <dbReference type="ARBA" id="ARBA00035632"/>
    </source>
</evidence>
<feature type="domain" description="2Fe-2S ferredoxin-type" evidence="17">
    <location>
        <begin position="1"/>
        <end position="89"/>
    </location>
</feature>
<proteinExistence type="predicted"/>
<evidence type="ECO:0000256" key="5">
    <source>
        <dbReference type="ARBA" id="ARBA00022797"/>
    </source>
</evidence>
<dbReference type="HOGENOM" id="CLU_003827_7_0_6"/>
<dbReference type="Gene3D" id="2.40.30.10">
    <property type="entry name" value="Translation factors"/>
    <property type="match status" value="1"/>
</dbReference>
<evidence type="ECO:0000256" key="3">
    <source>
        <dbReference type="ARBA" id="ARBA00022714"/>
    </source>
</evidence>
<sequence length="328" mass="35717">MELLVLPNNRRLPFDSGANLLEVLREHRVGISYSCMSGRCGTCRCRVIDGSVISSAAKSGDSNRIEEHYVLACQSVLTSNCAIEIIDSDDIVTHPARIIKGMVVAVESPTHDIRRIRIRLAKPFEFSPGQYAMLQFSPEHVRPYSMAGLPDDQEMEFHIRKVPGGRVTEYIFEHVREGTSIKLSGPLGTAYLRQAHTGPMLCVGGGTGLAPVLSIVRGALKSGMTNPIHLYFGVRSQQDLYDADRLNQLAAIHPQLTVHTVIATGPINEGQRAGLITDLIEKDIPSLAGWRAYLCGAPAMVDALCTVAKVLGISPEHIYADAFYPSGV</sequence>
<evidence type="ECO:0000256" key="15">
    <source>
        <dbReference type="ARBA" id="ARBA00051889"/>
    </source>
</evidence>
<comment type="catalytic activity">
    <reaction evidence="15">
        <text>2 reduced [2Fe-2S]-[ferredoxin] + NAD(+) + H(+) = 2 oxidized [2Fe-2S]-[ferredoxin] + NADH</text>
        <dbReference type="Rhea" id="RHEA:16521"/>
        <dbReference type="Rhea" id="RHEA-COMP:10000"/>
        <dbReference type="Rhea" id="RHEA-COMP:10001"/>
        <dbReference type="ChEBI" id="CHEBI:15378"/>
        <dbReference type="ChEBI" id="CHEBI:33737"/>
        <dbReference type="ChEBI" id="CHEBI:33738"/>
        <dbReference type="ChEBI" id="CHEBI:57540"/>
        <dbReference type="ChEBI" id="CHEBI:57945"/>
        <dbReference type="EC" id="1.18.1.7"/>
    </reaction>
</comment>
<accession>A0A061JSV0</accession>
<dbReference type="InterPro" id="IPR001709">
    <property type="entry name" value="Flavoprot_Pyr_Nucl_cyt_Rdtase"/>
</dbReference>
<dbReference type="eggNOG" id="COG0633">
    <property type="taxonomic scope" value="Bacteria"/>
</dbReference>
<dbReference type="OrthoDB" id="9806195at2"/>
<dbReference type="PROSITE" id="PS00197">
    <property type="entry name" value="2FE2S_FER_1"/>
    <property type="match status" value="1"/>
</dbReference>
<dbReference type="InterPro" id="IPR008333">
    <property type="entry name" value="Cbr1-like_FAD-bd_dom"/>
</dbReference>
<evidence type="ECO:0000256" key="8">
    <source>
        <dbReference type="ARBA" id="ARBA00023002"/>
    </source>
</evidence>
<dbReference type="InterPro" id="IPR050415">
    <property type="entry name" value="MRET"/>
</dbReference>
<evidence type="ECO:0000256" key="10">
    <source>
        <dbReference type="ARBA" id="ARBA00023014"/>
    </source>
</evidence>
<dbReference type="EMBL" id="AMCZ02000012">
    <property type="protein sequence ID" value="EWC41264.1"/>
    <property type="molecule type" value="Genomic_DNA"/>
</dbReference>
<dbReference type="InterPro" id="IPR039261">
    <property type="entry name" value="FNR_nucleotide-bd"/>
</dbReference>
<dbReference type="FunFam" id="3.40.50.80:FF:000047">
    <property type="entry name" value="Naphthalene 1,2-dioxygenase reductase component"/>
    <property type="match status" value="1"/>
</dbReference>
<dbReference type="InterPro" id="IPR017938">
    <property type="entry name" value="Riboflavin_synthase-like_b-brl"/>
</dbReference>
<dbReference type="Pfam" id="PF00111">
    <property type="entry name" value="Fer2"/>
    <property type="match status" value="1"/>
</dbReference>
<evidence type="ECO:0000313" key="20">
    <source>
        <dbReference type="Proteomes" id="UP000026923"/>
    </source>
</evidence>
<dbReference type="Pfam" id="PF00175">
    <property type="entry name" value="NAD_binding_1"/>
    <property type="match status" value="1"/>
</dbReference>
<evidence type="ECO:0000256" key="14">
    <source>
        <dbReference type="ARBA" id="ARBA00050097"/>
    </source>
</evidence>
<comment type="caution">
    <text evidence="19">The sequence shown here is derived from an EMBL/GenBank/DDBJ whole genome shotgun (WGS) entry which is preliminary data.</text>
</comment>
<dbReference type="Proteomes" id="UP000026923">
    <property type="component" value="Unassembled WGS sequence"/>
</dbReference>
<keyword evidence="6" id="KW-0274">FAD</keyword>
<comment type="cofactor">
    <cofactor evidence="1">
        <name>FAD</name>
        <dbReference type="ChEBI" id="CHEBI:57692"/>
    </cofactor>
</comment>
<gene>
    <name evidence="19" type="ORF">B597_011405</name>
</gene>
<dbReference type="FunFam" id="2.40.30.10:FF:000093">
    <property type="entry name" value="Naphthalene 1,2-dioxygenase reductase component"/>
    <property type="match status" value="1"/>
</dbReference>
<dbReference type="Gene3D" id="3.10.20.30">
    <property type="match status" value="1"/>
</dbReference>
<dbReference type="InterPro" id="IPR001433">
    <property type="entry name" value="OxRdtase_FAD/NAD-bd"/>
</dbReference>
<evidence type="ECO:0000313" key="19">
    <source>
        <dbReference type="EMBL" id="EWC41264.1"/>
    </source>
</evidence>
<evidence type="ECO:0000256" key="16">
    <source>
        <dbReference type="ARBA" id="ARBA00067074"/>
    </source>
</evidence>
<dbReference type="InterPro" id="IPR006058">
    <property type="entry name" value="2Fe2S_fd_BS"/>
</dbReference>
<dbReference type="GO" id="GO:0051213">
    <property type="term" value="F:dioxygenase activity"/>
    <property type="evidence" value="ECO:0007669"/>
    <property type="project" value="UniProtKB-KW"/>
</dbReference>
<keyword evidence="8" id="KW-0560">Oxidoreductase</keyword>
<dbReference type="PROSITE" id="PS51085">
    <property type="entry name" value="2FE2S_FER_2"/>
    <property type="match status" value="1"/>
</dbReference>
<dbReference type="PRINTS" id="PR00410">
    <property type="entry name" value="PHEHYDRXLASE"/>
</dbReference>
<keyword evidence="10" id="KW-0411">Iron-sulfur</keyword>
<dbReference type="InterPro" id="IPR017927">
    <property type="entry name" value="FAD-bd_FR_type"/>
</dbReference>
<dbReference type="InterPro" id="IPR012675">
    <property type="entry name" value="Beta-grasp_dom_sf"/>
</dbReference>
<dbReference type="RefSeq" id="WP_003292051.1">
    <property type="nucleotide sequence ID" value="NZ_KK020677.1"/>
</dbReference>
<reference evidence="19 20" key="1">
    <citation type="journal article" date="2013" name="Genome Announc.">
        <title>Draft Genome of the Nitrogen-Fixing Bacterium Pseudomonas stutzeri Strain KOS6 Isolated from Industrial Hydrocarbon Sludge.</title>
        <authorList>
            <person name="Grigoryeva T.V."/>
            <person name="Laikov A.V."/>
            <person name="Naumova R.P."/>
            <person name="Manolov A.I."/>
            <person name="Larin A.K."/>
            <person name="Karpova I.Y."/>
            <person name="Semashko T.A."/>
            <person name="Alexeev D.G."/>
            <person name="Kostryukova E.S."/>
            <person name="Muller R."/>
            <person name="Govorun V.M."/>
        </authorList>
    </citation>
    <scope>NUCLEOTIDE SEQUENCE [LARGE SCALE GENOMIC DNA]</scope>
    <source>
        <strain evidence="19 20">KOS6</strain>
    </source>
</reference>
<keyword evidence="19" id="KW-0223">Dioxygenase</keyword>
<evidence type="ECO:0000256" key="2">
    <source>
        <dbReference type="ARBA" id="ARBA00022630"/>
    </source>
</evidence>
<dbReference type="AlphaFoldDB" id="A0A061JSV0"/>
<dbReference type="EC" id="1.18.1.7" evidence="16"/>
<dbReference type="CDD" id="cd00207">
    <property type="entry name" value="fer2"/>
    <property type="match status" value="1"/>
</dbReference>
<dbReference type="eggNOG" id="COG0543">
    <property type="taxonomic scope" value="Bacteria"/>
</dbReference>
<evidence type="ECO:0000256" key="6">
    <source>
        <dbReference type="ARBA" id="ARBA00022827"/>
    </source>
</evidence>
<feature type="domain" description="FAD-binding FR-type" evidence="18">
    <location>
        <begin position="96"/>
        <end position="193"/>
    </location>
</feature>
<name>A0A061JSV0_STUST</name>
<evidence type="ECO:0000256" key="7">
    <source>
        <dbReference type="ARBA" id="ARBA00022857"/>
    </source>
</evidence>
<dbReference type="InterPro" id="IPR001041">
    <property type="entry name" value="2Fe-2S_ferredoxin-type"/>
</dbReference>
<dbReference type="PANTHER" id="PTHR47354:SF5">
    <property type="entry name" value="PROTEIN RFBI"/>
    <property type="match status" value="1"/>
</dbReference>
<comment type="catalytic activity">
    <reaction evidence="14">
        <text>2 reduced [2Fe-2S]-[ferredoxin] + NADP(+) + H(+) = 2 oxidized [2Fe-2S]-[ferredoxin] + NADPH</text>
        <dbReference type="Rhea" id="RHEA:20125"/>
        <dbReference type="Rhea" id="RHEA-COMP:10000"/>
        <dbReference type="Rhea" id="RHEA-COMP:10001"/>
        <dbReference type="ChEBI" id="CHEBI:15378"/>
        <dbReference type="ChEBI" id="CHEBI:33737"/>
        <dbReference type="ChEBI" id="CHEBI:33738"/>
        <dbReference type="ChEBI" id="CHEBI:57783"/>
        <dbReference type="ChEBI" id="CHEBI:58349"/>
        <dbReference type="EC" id="1.18.1.7"/>
    </reaction>
</comment>
<keyword evidence="7" id="KW-0521">NADP</keyword>
<keyword evidence="2" id="KW-0285">Flavoprotein</keyword>
<dbReference type="PRINTS" id="PR00371">
    <property type="entry name" value="FPNCR"/>
</dbReference>
<dbReference type="SUPFAM" id="SSF52343">
    <property type="entry name" value="Ferredoxin reductase-like, C-terminal NADP-linked domain"/>
    <property type="match status" value="1"/>
</dbReference>
<protein>
    <recommendedName>
        <fullName evidence="16">ferredoxin--NAD(P)(+) reductase (naphthalene dioxygenase ferredoxin-specific)</fullName>
        <ecNumber evidence="16">1.18.1.7</ecNumber>
    </recommendedName>
</protein>
<dbReference type="SUPFAM" id="SSF63380">
    <property type="entry name" value="Riboflavin synthase domain-like"/>
    <property type="match status" value="1"/>
</dbReference>
<evidence type="ECO:0000256" key="4">
    <source>
        <dbReference type="ARBA" id="ARBA00022723"/>
    </source>
</evidence>
<dbReference type="PROSITE" id="PS51384">
    <property type="entry name" value="FAD_FR"/>
    <property type="match status" value="1"/>
</dbReference>
<evidence type="ECO:0000259" key="18">
    <source>
        <dbReference type="PROSITE" id="PS51384"/>
    </source>
</evidence>
<organism evidence="19 20">
    <name type="scientific">Stutzerimonas stutzeri KOS6</name>
    <dbReference type="NCBI Taxonomy" id="1218352"/>
    <lineage>
        <taxon>Bacteria</taxon>
        <taxon>Pseudomonadati</taxon>
        <taxon>Pseudomonadota</taxon>
        <taxon>Gammaproteobacteria</taxon>
        <taxon>Pseudomonadales</taxon>
        <taxon>Pseudomonadaceae</taxon>
        <taxon>Stutzerimonas</taxon>
    </lineage>
</organism>
<dbReference type="CDD" id="cd06187">
    <property type="entry name" value="O2ase_reductase_like"/>
    <property type="match status" value="1"/>
</dbReference>
<comment type="pathway">
    <text evidence="13">Aromatic compound metabolism; naphthalene degradation.</text>
</comment>
<keyword evidence="11" id="KW-0520">NAD</keyword>
<evidence type="ECO:0000256" key="11">
    <source>
        <dbReference type="ARBA" id="ARBA00023027"/>
    </source>
</evidence>
<evidence type="ECO:0000256" key="9">
    <source>
        <dbReference type="ARBA" id="ARBA00023004"/>
    </source>
</evidence>
<dbReference type="PANTHER" id="PTHR47354">
    <property type="entry name" value="NADH OXIDOREDUCTASE HCR"/>
    <property type="match status" value="1"/>
</dbReference>
<dbReference type="InterPro" id="IPR036010">
    <property type="entry name" value="2Fe-2S_ferredoxin-like_sf"/>
</dbReference>
<evidence type="ECO:0000256" key="1">
    <source>
        <dbReference type="ARBA" id="ARBA00001974"/>
    </source>
</evidence>
<keyword evidence="3" id="KW-0001">2Fe-2S</keyword>
<dbReference type="GO" id="GO:0046872">
    <property type="term" value="F:metal ion binding"/>
    <property type="evidence" value="ECO:0007669"/>
    <property type="project" value="UniProtKB-KW"/>
</dbReference>
<comment type="cofactor">
    <cofactor evidence="12">
        <name>[2Fe-2S] cluster</name>
        <dbReference type="ChEBI" id="CHEBI:190135"/>
    </cofactor>
</comment>
<dbReference type="SUPFAM" id="SSF54292">
    <property type="entry name" value="2Fe-2S ferredoxin-like"/>
    <property type="match status" value="1"/>
</dbReference>
<dbReference type="GO" id="GO:0051537">
    <property type="term" value="F:2 iron, 2 sulfur cluster binding"/>
    <property type="evidence" value="ECO:0007669"/>
    <property type="project" value="UniProtKB-KW"/>
</dbReference>